<dbReference type="AlphaFoldDB" id="A0A4S8RHL9"/>
<organism evidence="2 3">
    <name type="scientific">Botrytis galanthina</name>
    <dbReference type="NCBI Taxonomy" id="278940"/>
    <lineage>
        <taxon>Eukaryota</taxon>
        <taxon>Fungi</taxon>
        <taxon>Dikarya</taxon>
        <taxon>Ascomycota</taxon>
        <taxon>Pezizomycotina</taxon>
        <taxon>Leotiomycetes</taxon>
        <taxon>Helotiales</taxon>
        <taxon>Sclerotiniaceae</taxon>
        <taxon>Botrytis</taxon>
    </lineage>
</organism>
<keyword evidence="3" id="KW-1185">Reference proteome</keyword>
<protein>
    <recommendedName>
        <fullName evidence="4">Secreted protein</fullName>
    </recommendedName>
</protein>
<evidence type="ECO:0000313" key="2">
    <source>
        <dbReference type="EMBL" id="THV54119.1"/>
    </source>
</evidence>
<keyword evidence="1" id="KW-0732">Signal</keyword>
<reference evidence="2 3" key="1">
    <citation type="submission" date="2017-12" db="EMBL/GenBank/DDBJ databases">
        <title>Comparative genomics of Botrytis spp.</title>
        <authorList>
            <person name="Valero-Jimenez C.A."/>
            <person name="Tapia P."/>
            <person name="Veloso J."/>
            <person name="Silva-Moreno E."/>
            <person name="Staats M."/>
            <person name="Valdes J.H."/>
            <person name="Van Kan J.A.L."/>
        </authorList>
    </citation>
    <scope>NUCLEOTIDE SEQUENCE [LARGE SCALE GENOMIC DNA]</scope>
    <source>
        <strain evidence="2 3">MUCL435</strain>
    </source>
</reference>
<dbReference type="OrthoDB" id="10444553at2759"/>
<dbReference type="EMBL" id="PQXL01000034">
    <property type="protein sequence ID" value="THV54119.1"/>
    <property type="molecule type" value="Genomic_DNA"/>
</dbReference>
<feature type="signal peptide" evidence="1">
    <location>
        <begin position="1"/>
        <end position="26"/>
    </location>
</feature>
<evidence type="ECO:0008006" key="4">
    <source>
        <dbReference type="Google" id="ProtNLM"/>
    </source>
</evidence>
<comment type="caution">
    <text evidence="2">The sequence shown here is derived from an EMBL/GenBank/DDBJ whole genome shotgun (WGS) entry which is preliminary data.</text>
</comment>
<evidence type="ECO:0000313" key="3">
    <source>
        <dbReference type="Proteomes" id="UP000308671"/>
    </source>
</evidence>
<name>A0A4S8RHL9_9HELO</name>
<sequence>MFAARPFIVIFIHLISFLTIAGRALAATVTSTTFLLEQGRAVEEAVVWPQYIHVPSLVAVETAPRYSELNRIKKSSSAWLVAGMALKPEDSLSVELVFCYQWCRKQSRVSASRGG</sequence>
<proteinExistence type="predicted"/>
<evidence type="ECO:0000256" key="1">
    <source>
        <dbReference type="SAM" id="SignalP"/>
    </source>
</evidence>
<feature type="chain" id="PRO_5020561136" description="Secreted protein" evidence="1">
    <location>
        <begin position="27"/>
        <end position="115"/>
    </location>
</feature>
<accession>A0A4S8RHL9</accession>
<dbReference type="Proteomes" id="UP000308671">
    <property type="component" value="Unassembled WGS sequence"/>
</dbReference>
<gene>
    <name evidence="2" type="ORF">BGAL_0034g00400</name>
</gene>